<evidence type="ECO:0000313" key="1">
    <source>
        <dbReference type="EMBL" id="DAF92401.1"/>
    </source>
</evidence>
<dbReference type="EMBL" id="BK016066">
    <property type="protein sequence ID" value="DAF92401.1"/>
    <property type="molecule type" value="Genomic_DNA"/>
</dbReference>
<proteinExistence type="predicted"/>
<organism evidence="1">
    <name type="scientific">Siphoviridae sp. ct13O11</name>
    <dbReference type="NCBI Taxonomy" id="2825303"/>
    <lineage>
        <taxon>Viruses</taxon>
        <taxon>Duplodnaviria</taxon>
        <taxon>Heunggongvirae</taxon>
        <taxon>Uroviricota</taxon>
        <taxon>Caudoviricetes</taxon>
    </lineage>
</organism>
<accession>A0A8S5UD48</accession>
<name>A0A8S5UD48_9CAUD</name>
<sequence length="646" mass="72576">MMQLTINNQIAEIKKGTTIKLTRVNPYFADQGDYTLEVQLPLRGGPTNLAIFGPRNHPATTQYPHIGEQYTMQLIAPPLQLEGTATVTSITETEVKVQLKAGVKASPLNNDTTYIDELELGNAWDGFGSVRYSNSEVLSSGTDVRTQIKIFSSCIDQKFLRTTTPVRQAAYGTYGQTDAICLPIYSSTDDIIANPMDMITTTPGLDGDSIDNITLAPCPYLLDITARIFKCLGFTPRNWRQYTENSLTKAIYIANTRQTLQRAKILPHWTVKEYLNELQNLLGCVFTFSGRYVDMYTRQHYYTQNREPITITQVSDTHTINISTDPEAETTANGNVDYDYPNISPMLRLPDEVWQNATILPTATYEEAKNHYDKLTDYYKKQSPNLYTVTPTNRAYAILITDHDTPVLREVDQFAPLMRTTDREQMTKLRITPANMLITNPLIATNNGQFKDDKPEKGRYPIIAVADTILTKRNIYSVNDAINPPDTDTTDTTTEAKDHIDIAWYNGENDTYYKEASDTPTLKFGYHSLCPIAIPYTTELSVGPLRIPTLHTKAYTFPTPEGPFALTTKGPTTPSATYGNIGQLLTTAPTIDTRIELQVQFTDQINPDPTQPYLIGSRSYACARLEITIDQNGIQPLKQAYLYEIQ</sequence>
<protein>
    <submittedName>
        <fullName evidence="1">Uncharacterized protein</fullName>
    </submittedName>
</protein>
<reference evidence="1" key="1">
    <citation type="journal article" date="2021" name="Proc. Natl. Acad. Sci. U.S.A.">
        <title>A Catalog of Tens of Thousands of Viruses from Human Metagenomes Reveals Hidden Associations with Chronic Diseases.</title>
        <authorList>
            <person name="Tisza M.J."/>
            <person name="Buck C.B."/>
        </authorList>
    </citation>
    <scope>NUCLEOTIDE SEQUENCE</scope>
    <source>
        <strain evidence="1">Ct13O11</strain>
    </source>
</reference>